<evidence type="ECO:0000313" key="3">
    <source>
        <dbReference type="Proteomes" id="UP001054837"/>
    </source>
</evidence>
<organism evidence="2 3">
    <name type="scientific">Caerostris darwini</name>
    <dbReference type="NCBI Taxonomy" id="1538125"/>
    <lineage>
        <taxon>Eukaryota</taxon>
        <taxon>Metazoa</taxon>
        <taxon>Ecdysozoa</taxon>
        <taxon>Arthropoda</taxon>
        <taxon>Chelicerata</taxon>
        <taxon>Arachnida</taxon>
        <taxon>Araneae</taxon>
        <taxon>Araneomorphae</taxon>
        <taxon>Entelegynae</taxon>
        <taxon>Araneoidea</taxon>
        <taxon>Araneidae</taxon>
        <taxon>Caerostris</taxon>
    </lineage>
</organism>
<evidence type="ECO:0000313" key="2">
    <source>
        <dbReference type="EMBL" id="GIY65774.1"/>
    </source>
</evidence>
<gene>
    <name evidence="1" type="ORF">CDAR_188381</name>
    <name evidence="2" type="ORF">CDAR_188511</name>
</gene>
<accession>A0AAV4V762</accession>
<protein>
    <submittedName>
        <fullName evidence="2">Uncharacterized protein</fullName>
    </submittedName>
</protein>
<name>A0AAV4V762_9ARAC</name>
<reference evidence="2 3" key="1">
    <citation type="submission" date="2021-06" db="EMBL/GenBank/DDBJ databases">
        <title>Caerostris darwini draft genome.</title>
        <authorList>
            <person name="Kono N."/>
            <person name="Arakawa K."/>
        </authorList>
    </citation>
    <scope>NUCLEOTIDE SEQUENCE [LARGE SCALE GENOMIC DNA]</scope>
</reference>
<keyword evidence="3" id="KW-1185">Reference proteome</keyword>
<dbReference type="EMBL" id="BPLQ01012467">
    <property type="protein sequence ID" value="GIY65774.1"/>
    <property type="molecule type" value="Genomic_DNA"/>
</dbReference>
<sequence>MGPLRNLQFWSRIDKEKITTFQIQLRSIPTTTVSFKNETSTMCVYLPHSSQESPNCLLKFGPQKETRRQIQRHFSPTSHKTNKSRRAIKFRFNSLHPPFAYECDGFPRCQTPFIVFGNCG</sequence>
<dbReference type="AlphaFoldDB" id="A0AAV4V762"/>
<evidence type="ECO:0000313" key="1">
    <source>
        <dbReference type="EMBL" id="GIY65753.1"/>
    </source>
</evidence>
<dbReference type="EMBL" id="BPLQ01012467">
    <property type="protein sequence ID" value="GIY65753.1"/>
    <property type="molecule type" value="Genomic_DNA"/>
</dbReference>
<comment type="caution">
    <text evidence="2">The sequence shown here is derived from an EMBL/GenBank/DDBJ whole genome shotgun (WGS) entry which is preliminary data.</text>
</comment>
<proteinExistence type="predicted"/>
<dbReference type="Proteomes" id="UP001054837">
    <property type="component" value="Unassembled WGS sequence"/>
</dbReference>